<dbReference type="SUPFAM" id="SSF52540">
    <property type="entry name" value="P-loop containing nucleoside triphosphate hydrolases"/>
    <property type="match status" value="1"/>
</dbReference>
<dbReference type="SMART" id="SM00129">
    <property type="entry name" value="KISc"/>
    <property type="match status" value="1"/>
</dbReference>
<comment type="similarity">
    <text evidence="6">Belongs to the TRAFAC class myosin-kinesin ATPase superfamily. Kinesin family.</text>
</comment>
<feature type="binding site" evidence="6">
    <location>
        <begin position="123"/>
        <end position="130"/>
    </location>
    <ligand>
        <name>ATP</name>
        <dbReference type="ChEBI" id="CHEBI:30616"/>
    </ligand>
</feature>
<keyword evidence="2" id="KW-0963">Cytoplasm</keyword>
<dbReference type="InterPro" id="IPR001752">
    <property type="entry name" value="Kinesin_motor_dom"/>
</dbReference>
<dbReference type="GO" id="GO:0005524">
    <property type="term" value="F:ATP binding"/>
    <property type="evidence" value="ECO:0007669"/>
    <property type="project" value="UniProtKB-UniRule"/>
</dbReference>
<evidence type="ECO:0000256" key="8">
    <source>
        <dbReference type="SAM" id="MobiDB-lite"/>
    </source>
</evidence>
<feature type="domain" description="Kinesin motor" evidence="9">
    <location>
        <begin position="27"/>
        <end position="380"/>
    </location>
</feature>
<dbReference type="PANTHER" id="PTHR47969">
    <property type="entry name" value="CHROMOSOME-ASSOCIATED KINESIN KIF4A-RELATED"/>
    <property type="match status" value="1"/>
</dbReference>
<evidence type="ECO:0000259" key="9">
    <source>
        <dbReference type="PROSITE" id="PS50067"/>
    </source>
</evidence>
<dbReference type="GO" id="GO:0008017">
    <property type="term" value="F:microtubule binding"/>
    <property type="evidence" value="ECO:0007669"/>
    <property type="project" value="InterPro"/>
</dbReference>
<evidence type="ECO:0000256" key="5">
    <source>
        <dbReference type="ARBA" id="ARBA00023054"/>
    </source>
</evidence>
<dbReference type="GO" id="GO:0007052">
    <property type="term" value="P:mitotic spindle organization"/>
    <property type="evidence" value="ECO:0007669"/>
    <property type="project" value="TreeGrafter"/>
</dbReference>
<dbReference type="HOGENOM" id="CLU_001485_32_0_1"/>
<dbReference type="GO" id="GO:0051231">
    <property type="term" value="P:spindle elongation"/>
    <property type="evidence" value="ECO:0007669"/>
    <property type="project" value="TreeGrafter"/>
</dbReference>
<evidence type="ECO:0000256" key="3">
    <source>
        <dbReference type="ARBA" id="ARBA00022741"/>
    </source>
</evidence>
<feature type="region of interest" description="Disordered" evidence="8">
    <location>
        <begin position="598"/>
        <end position="628"/>
    </location>
</feature>
<dbReference type="eggNOG" id="KOG0240">
    <property type="taxonomic scope" value="Eukaryota"/>
</dbReference>
<gene>
    <name evidence="10" type="primary">TPHA0N01650</name>
    <name evidence="10" type="ordered locus">TPHA_0N01650</name>
</gene>
<sequence>MYWYTNSKSKVSPDSLMAFTGLEEPQPVRAYLRIHNNDTDNGTITYKTNKDCNSIEVRSTVNTIPVNNNHKMNGDSLPNSNNSFEFTHIFDRDSNIDLIGNTIVTGMIDEAMEGYNTALVTYGPKYSGKTYSLYGNDVDDSFGLGQIIFKDLFSRINKSVTDSNAKYTFIVKISFLEVWLDKVVDLLAPQNLTKLPHLKIRHVSEHKGLPVDNLRQVHVASFKETLYYFNQAMSVLNSKHDNSFPRTNTIFNINIEKLDKLDESTTSSSIYLVDLAGSDLIDRKNSSGVNSEDVKRINSSIKSVQNIITSLSKLSYSDYKNYEFSLENSVPYDSSKLGKLLKEPLGGNCKTNFLFTISMNPEQYDDIIEALQLGTILQDSKTVPQINKFGLNENKTLSIALENFKLKENNFKIQQAESVKQIEELKSIITNKEESIVLEELNKLRSENAKLKAQVNTLTQLMVSPKLASPSPMLENNKTVRNNSAERNETSYENVVQTLMEKCEKLADTELSLDDKLKDILVLKRENDQIKSNIASIETLNSHLLDRITNLELQLKQLSTSNTIMEKELDHFSNLSDSQPFKAGTDRSRTELNSKKYSFRRPSVSSSMDSTMEQIEEEQSEEENKEVNKGNSSWFFGVRKTSNKTSRSVSSSSTVVPAISDVHKRAVSMKGLDLHIMKYTSK</sequence>
<evidence type="ECO:0000256" key="4">
    <source>
        <dbReference type="ARBA" id="ARBA00022840"/>
    </source>
</evidence>
<organism evidence="10 11">
    <name type="scientific">Tetrapisispora phaffii (strain ATCC 24235 / CBS 4417 / NBRC 1672 / NRRL Y-8282 / UCD 70-5)</name>
    <name type="common">Yeast</name>
    <name type="synonym">Fabospora phaffii</name>
    <dbReference type="NCBI Taxonomy" id="1071381"/>
    <lineage>
        <taxon>Eukaryota</taxon>
        <taxon>Fungi</taxon>
        <taxon>Dikarya</taxon>
        <taxon>Ascomycota</taxon>
        <taxon>Saccharomycotina</taxon>
        <taxon>Saccharomycetes</taxon>
        <taxon>Saccharomycetales</taxon>
        <taxon>Saccharomycetaceae</taxon>
        <taxon>Tetrapisispora</taxon>
    </lineage>
</organism>
<name>G8C1B8_TETPH</name>
<keyword evidence="3 6" id="KW-0547">Nucleotide-binding</keyword>
<reference evidence="10 11" key="1">
    <citation type="journal article" date="2011" name="Proc. Natl. Acad. Sci. U.S.A.">
        <title>Evolutionary erosion of yeast sex chromosomes by mating-type switching accidents.</title>
        <authorList>
            <person name="Gordon J.L."/>
            <person name="Armisen D."/>
            <person name="Proux-Wera E."/>
            <person name="Oheigeartaigh S.S."/>
            <person name="Byrne K.P."/>
            <person name="Wolfe K.H."/>
        </authorList>
    </citation>
    <scope>NUCLEOTIDE SEQUENCE [LARGE SCALE GENOMIC DNA]</scope>
    <source>
        <strain evidence="11">ATCC 24235 / CBS 4417 / NBRC 1672 / NRRL Y-8282 / UCD 70-5</strain>
    </source>
</reference>
<dbReference type="OMA" id="DMNVEHE"/>
<dbReference type="Gene3D" id="3.40.850.10">
    <property type="entry name" value="Kinesin motor domain"/>
    <property type="match status" value="1"/>
</dbReference>
<dbReference type="RefSeq" id="XP_003688380.1">
    <property type="nucleotide sequence ID" value="XM_003688332.1"/>
</dbReference>
<keyword evidence="5 7" id="KW-0175">Coiled coil</keyword>
<dbReference type="InterPro" id="IPR027417">
    <property type="entry name" value="P-loop_NTPase"/>
</dbReference>
<dbReference type="STRING" id="1071381.G8C1B8"/>
<keyword evidence="11" id="KW-1185">Reference proteome</keyword>
<dbReference type="GO" id="GO:0005875">
    <property type="term" value="C:microtubule associated complex"/>
    <property type="evidence" value="ECO:0007669"/>
    <property type="project" value="TreeGrafter"/>
</dbReference>
<dbReference type="InterPro" id="IPR027640">
    <property type="entry name" value="Kinesin-like_fam"/>
</dbReference>
<dbReference type="PROSITE" id="PS50067">
    <property type="entry name" value="KINESIN_MOTOR_2"/>
    <property type="match status" value="1"/>
</dbReference>
<evidence type="ECO:0000256" key="6">
    <source>
        <dbReference type="PROSITE-ProRule" id="PRU00283"/>
    </source>
</evidence>
<dbReference type="PRINTS" id="PR00380">
    <property type="entry name" value="KINESINHEAVY"/>
</dbReference>
<dbReference type="GO" id="GO:0005737">
    <property type="term" value="C:cytoplasm"/>
    <property type="evidence" value="ECO:0007669"/>
    <property type="project" value="UniProtKB-SubCell"/>
</dbReference>
<dbReference type="Pfam" id="PF00225">
    <property type="entry name" value="Kinesin"/>
    <property type="match status" value="1"/>
</dbReference>
<dbReference type="GO" id="GO:0007018">
    <property type="term" value="P:microtubule-based movement"/>
    <property type="evidence" value="ECO:0007669"/>
    <property type="project" value="InterPro"/>
</dbReference>
<dbReference type="PANTHER" id="PTHR47969:SF15">
    <property type="entry name" value="CHROMOSOME-ASSOCIATED KINESIN KIF4A-RELATED"/>
    <property type="match status" value="1"/>
</dbReference>
<evidence type="ECO:0000256" key="1">
    <source>
        <dbReference type="ARBA" id="ARBA00004496"/>
    </source>
</evidence>
<dbReference type="KEGG" id="tpf:TPHA_0N01650"/>
<feature type="compositionally biased region" description="Acidic residues" evidence="8">
    <location>
        <begin position="614"/>
        <end position="624"/>
    </location>
</feature>
<evidence type="ECO:0000313" key="11">
    <source>
        <dbReference type="Proteomes" id="UP000005666"/>
    </source>
</evidence>
<protein>
    <recommendedName>
        <fullName evidence="9">Kinesin motor domain-containing protein</fullName>
    </recommendedName>
</protein>
<comment type="subcellular location">
    <subcellularLocation>
        <location evidence="1">Cytoplasm</location>
    </subcellularLocation>
</comment>
<evidence type="ECO:0000256" key="7">
    <source>
        <dbReference type="SAM" id="Coils"/>
    </source>
</evidence>
<dbReference type="Proteomes" id="UP000005666">
    <property type="component" value="Chromosome 14"/>
</dbReference>
<evidence type="ECO:0000313" key="10">
    <source>
        <dbReference type="EMBL" id="CCE65946.1"/>
    </source>
</evidence>
<feature type="coiled-coil region" evidence="7">
    <location>
        <begin position="541"/>
        <end position="568"/>
    </location>
</feature>
<keyword evidence="6" id="KW-0505">Motor protein</keyword>
<proteinExistence type="inferred from homology"/>
<evidence type="ECO:0000256" key="2">
    <source>
        <dbReference type="ARBA" id="ARBA00022490"/>
    </source>
</evidence>
<dbReference type="InterPro" id="IPR036961">
    <property type="entry name" value="Kinesin_motor_dom_sf"/>
</dbReference>
<accession>G8C1B8</accession>
<feature type="compositionally biased region" description="Polar residues" evidence="8">
    <location>
        <begin position="603"/>
        <end position="612"/>
    </location>
</feature>
<feature type="coiled-coil region" evidence="7">
    <location>
        <begin position="434"/>
        <end position="461"/>
    </location>
</feature>
<dbReference type="OrthoDB" id="3176171at2759"/>
<dbReference type="EMBL" id="HE612869">
    <property type="protein sequence ID" value="CCE65946.1"/>
    <property type="molecule type" value="Genomic_DNA"/>
</dbReference>
<keyword evidence="4 6" id="KW-0067">ATP-binding</keyword>
<dbReference type="GO" id="GO:0003777">
    <property type="term" value="F:microtubule motor activity"/>
    <property type="evidence" value="ECO:0007669"/>
    <property type="project" value="InterPro"/>
</dbReference>
<dbReference type="GeneID" id="11532061"/>
<dbReference type="AlphaFoldDB" id="G8C1B8"/>